<dbReference type="STRING" id="6186.A0A183KY07"/>
<dbReference type="InterPro" id="IPR001932">
    <property type="entry name" value="PPM-type_phosphatase-like_dom"/>
</dbReference>
<dbReference type="WBParaSite" id="SCUD_0001995701-mRNA-1">
    <property type="protein sequence ID" value="SCUD_0001995701-mRNA-1"/>
    <property type="gene ID" value="SCUD_0001995701"/>
</dbReference>
<evidence type="ECO:0000313" key="13">
    <source>
        <dbReference type="WBParaSite" id="SCUD_0001995701-mRNA-1"/>
    </source>
</evidence>
<evidence type="ECO:0000256" key="8">
    <source>
        <dbReference type="ARBA" id="ARBA00023211"/>
    </source>
</evidence>
<dbReference type="GO" id="GO:0004722">
    <property type="term" value="F:protein serine/threonine phosphatase activity"/>
    <property type="evidence" value="ECO:0007669"/>
    <property type="project" value="UniProtKB-EC"/>
</dbReference>
<keyword evidence="12" id="KW-1185">Reference proteome</keyword>
<evidence type="ECO:0000256" key="3">
    <source>
        <dbReference type="ARBA" id="ARBA00006702"/>
    </source>
</evidence>
<dbReference type="Proteomes" id="UP000279833">
    <property type="component" value="Unassembled WGS sequence"/>
</dbReference>
<keyword evidence="6 9" id="KW-0378">Hydrolase</keyword>
<evidence type="ECO:0000313" key="11">
    <source>
        <dbReference type="EMBL" id="VDP70748.1"/>
    </source>
</evidence>
<dbReference type="PROSITE" id="PS51746">
    <property type="entry name" value="PPM_2"/>
    <property type="match status" value="1"/>
</dbReference>
<feature type="domain" description="PPM-type phosphatase" evidence="10">
    <location>
        <begin position="23"/>
        <end position="389"/>
    </location>
</feature>
<name>A0A183KY07_9TREM</name>
<evidence type="ECO:0000256" key="1">
    <source>
        <dbReference type="ARBA" id="ARBA00001936"/>
    </source>
</evidence>
<dbReference type="PROSITE" id="PS01032">
    <property type="entry name" value="PPM_1"/>
    <property type="match status" value="1"/>
</dbReference>
<dbReference type="InterPro" id="IPR015655">
    <property type="entry name" value="PP2C"/>
</dbReference>
<comment type="cofactor">
    <cofactor evidence="1">
        <name>Mn(2+)</name>
        <dbReference type="ChEBI" id="CHEBI:29035"/>
    </cofactor>
</comment>
<gene>
    <name evidence="11" type="ORF">SCUD_LOCUS19956</name>
</gene>
<dbReference type="SMART" id="SM00332">
    <property type="entry name" value="PP2Cc"/>
    <property type="match status" value="1"/>
</dbReference>
<comment type="cofactor">
    <cofactor evidence="2">
        <name>Mg(2+)</name>
        <dbReference type="ChEBI" id="CHEBI:18420"/>
    </cofactor>
</comment>
<dbReference type="GO" id="GO:0046872">
    <property type="term" value="F:metal ion binding"/>
    <property type="evidence" value="ECO:0007669"/>
    <property type="project" value="UniProtKB-KW"/>
</dbReference>
<protein>
    <recommendedName>
        <fullName evidence="4">protein-serine/threonine phosphatase</fullName>
        <ecNumber evidence="4">3.1.3.16</ecNumber>
    </recommendedName>
</protein>
<dbReference type="Pfam" id="PF00481">
    <property type="entry name" value="PP2C"/>
    <property type="match status" value="2"/>
</dbReference>
<accession>A0A183KY07</accession>
<dbReference type="InterPro" id="IPR000222">
    <property type="entry name" value="PP2C_BS"/>
</dbReference>
<dbReference type="PANTHER" id="PTHR13832:SF565">
    <property type="entry name" value="AT28366P-RELATED"/>
    <property type="match status" value="1"/>
</dbReference>
<comment type="similarity">
    <text evidence="3 9">Belongs to the PP2C family.</text>
</comment>
<dbReference type="EC" id="3.1.3.16" evidence="4"/>
<keyword evidence="5" id="KW-0479">Metal-binding</keyword>
<evidence type="ECO:0000256" key="7">
    <source>
        <dbReference type="ARBA" id="ARBA00022912"/>
    </source>
</evidence>
<dbReference type="InterPro" id="IPR036457">
    <property type="entry name" value="PPM-type-like_dom_sf"/>
</dbReference>
<reference evidence="13" key="1">
    <citation type="submission" date="2016-06" db="UniProtKB">
        <authorList>
            <consortium name="WormBaseParasite"/>
        </authorList>
    </citation>
    <scope>IDENTIFICATION</scope>
</reference>
<dbReference type="EMBL" id="UZAK01043405">
    <property type="protein sequence ID" value="VDP70748.1"/>
    <property type="molecule type" value="Genomic_DNA"/>
</dbReference>
<evidence type="ECO:0000259" key="10">
    <source>
        <dbReference type="PROSITE" id="PS51746"/>
    </source>
</evidence>
<dbReference type="SUPFAM" id="SSF81606">
    <property type="entry name" value="PP2C-like"/>
    <property type="match status" value="1"/>
</dbReference>
<dbReference type="CDD" id="cd00143">
    <property type="entry name" value="PP2Cc"/>
    <property type="match status" value="1"/>
</dbReference>
<proteinExistence type="inferred from homology"/>
<evidence type="ECO:0000256" key="5">
    <source>
        <dbReference type="ARBA" id="ARBA00022723"/>
    </source>
</evidence>
<evidence type="ECO:0000313" key="12">
    <source>
        <dbReference type="Proteomes" id="UP000279833"/>
    </source>
</evidence>
<evidence type="ECO:0000256" key="6">
    <source>
        <dbReference type="ARBA" id="ARBA00022801"/>
    </source>
</evidence>
<evidence type="ECO:0000256" key="4">
    <source>
        <dbReference type="ARBA" id="ARBA00013081"/>
    </source>
</evidence>
<reference evidence="11 12" key="2">
    <citation type="submission" date="2018-11" db="EMBL/GenBank/DDBJ databases">
        <authorList>
            <consortium name="Pathogen Informatics"/>
        </authorList>
    </citation>
    <scope>NUCLEOTIDE SEQUENCE [LARGE SCALE GENOMIC DNA]</scope>
    <source>
        <strain evidence="11">Dakar</strain>
        <strain evidence="12">Dakar, Senegal</strain>
    </source>
</reference>
<dbReference type="Gene3D" id="3.60.40.10">
    <property type="entry name" value="PPM-type phosphatase domain"/>
    <property type="match status" value="1"/>
</dbReference>
<keyword evidence="7 9" id="KW-0904">Protein phosphatase</keyword>
<sequence>MGQSLCAPVLSKETKSWQNENYSVAVSSMQGWRVHMEDAHMCLLELPGDPKAAYFSVFDGHGGTRVANHASRHLHEKILEQIEYTCHNLRQYCSLRHRGMKESCKGLASVGPSRLPDWGPRDGATLSDMAQNRSQWRSCCRNDIKEAIRHAFLSMDAEMQSEMTTYSVKSSAPKLDSSVNLTAPGSVVAVKDSTVETHNDSTTSFSLKIPNPGDELAGSTGIIVLLKDQMLYCGNAGDSRAVCSRRGVAEPLSTDHKPTLRAEKERISAAGGWVDAKRVNGNLALSRAFGDFVFKRNPHQSAENQIVTANPDVFVRRLSVEDDEFIVLCCDGIWDVMTNQEVVSFIRLRLSYGMLPSKVCEELMMRCLAPDCHTNGLGCDNMTVVLVCLLQGRPFSDLQRKCSRSCPAGPAADILGA</sequence>
<dbReference type="AlphaFoldDB" id="A0A183KY07"/>
<keyword evidence="8" id="KW-0464">Manganese</keyword>
<evidence type="ECO:0000256" key="2">
    <source>
        <dbReference type="ARBA" id="ARBA00001946"/>
    </source>
</evidence>
<evidence type="ECO:0000256" key="9">
    <source>
        <dbReference type="RuleBase" id="RU003465"/>
    </source>
</evidence>
<organism evidence="13">
    <name type="scientific">Schistosoma curassoni</name>
    <dbReference type="NCBI Taxonomy" id="6186"/>
    <lineage>
        <taxon>Eukaryota</taxon>
        <taxon>Metazoa</taxon>
        <taxon>Spiralia</taxon>
        <taxon>Lophotrochozoa</taxon>
        <taxon>Platyhelminthes</taxon>
        <taxon>Trematoda</taxon>
        <taxon>Digenea</taxon>
        <taxon>Strigeidida</taxon>
        <taxon>Schistosomatoidea</taxon>
        <taxon>Schistosomatidae</taxon>
        <taxon>Schistosoma</taxon>
    </lineage>
</organism>
<dbReference type="PANTHER" id="PTHR13832">
    <property type="entry name" value="PROTEIN PHOSPHATASE 2C"/>
    <property type="match status" value="1"/>
</dbReference>